<feature type="domain" description="DUF6997" evidence="1">
    <location>
        <begin position="5"/>
        <end position="82"/>
    </location>
</feature>
<evidence type="ECO:0000259" key="2">
    <source>
        <dbReference type="Pfam" id="PF23871"/>
    </source>
</evidence>
<evidence type="ECO:0000259" key="1">
    <source>
        <dbReference type="Pfam" id="PF22518"/>
    </source>
</evidence>
<comment type="caution">
    <text evidence="3">The sequence shown here is derived from an EMBL/GenBank/DDBJ whole genome shotgun (WGS) entry which is preliminary data.</text>
</comment>
<dbReference type="EMBL" id="AVQL01000443">
    <property type="protein sequence ID" value="KEQ00867.1"/>
    <property type="molecule type" value="Genomic_DNA"/>
</dbReference>
<dbReference type="InterPro" id="IPR055650">
    <property type="entry name" value="DUF7226"/>
</dbReference>
<dbReference type="Proteomes" id="UP000027644">
    <property type="component" value="Unassembled WGS sequence"/>
</dbReference>
<evidence type="ECO:0000313" key="4">
    <source>
        <dbReference type="Proteomes" id="UP000027644"/>
    </source>
</evidence>
<gene>
    <name evidence="3" type="ORF">SASC598J21_013840</name>
</gene>
<name>A0A074VAI8_9NEIS</name>
<evidence type="ECO:0000313" key="3">
    <source>
        <dbReference type="EMBL" id="KEQ00867.1"/>
    </source>
</evidence>
<reference evidence="3 4" key="1">
    <citation type="journal article" date="2014" name="PLoS Genet.">
        <title>Hidden diversity in honey bee gut symbionts detected by single-cell genomics.</title>
        <authorList>
            <person name="Engel P."/>
            <person name="Stepanauskas R."/>
            <person name="Moran N."/>
        </authorList>
    </citation>
    <scope>NUCLEOTIDE SEQUENCE [LARGE SCALE GENOMIC DNA]</scope>
    <source>
        <strain evidence="3 4">SCGC AB-598-J21</strain>
    </source>
</reference>
<dbReference type="InterPro" id="IPR054266">
    <property type="entry name" value="DUF6997"/>
</dbReference>
<feature type="domain" description="DUF7226" evidence="2">
    <location>
        <begin position="120"/>
        <end position="260"/>
    </location>
</feature>
<organism evidence="3 4">
    <name type="scientific">Snodgrassella alvi SCGC AB-598-J21</name>
    <dbReference type="NCBI Taxonomy" id="1385367"/>
    <lineage>
        <taxon>Bacteria</taxon>
        <taxon>Pseudomonadati</taxon>
        <taxon>Pseudomonadota</taxon>
        <taxon>Betaproteobacteria</taxon>
        <taxon>Neisseriales</taxon>
        <taxon>Neisseriaceae</taxon>
        <taxon>Snodgrassella</taxon>
    </lineage>
</organism>
<dbReference type="Pfam" id="PF22518">
    <property type="entry name" value="DUF6997"/>
    <property type="match status" value="1"/>
</dbReference>
<sequence>MKLTGGYEGLHSLALIEAKLDISEDFLIRQIYYPYRVWKKCIQKPVRSIFFIYSNGIYNLYEYEFTDLKNYNSLIQIRHSRYAIEDTKIRMADIERVLQETVVLDDNSGIPFPQADKFERVINLCELLVTKELSCKEITEHYAFDKRQADYYANSARYLGLVDKKEEENNTYYLLTKDGRRILGLGYQDRQLEFCKLILQHRIFNSVLKEYIKNKNIPVQKSKIIEIMREANLYPSYSDVTISRRSSTVRKWIEWILDLVK</sequence>
<evidence type="ECO:0008006" key="5">
    <source>
        <dbReference type="Google" id="ProtNLM"/>
    </source>
</evidence>
<accession>A0A074VAI8</accession>
<dbReference type="AlphaFoldDB" id="A0A074VAI8"/>
<proteinExistence type="predicted"/>
<dbReference type="Pfam" id="PF23871">
    <property type="entry name" value="DUF7226"/>
    <property type="match status" value="1"/>
</dbReference>
<protein>
    <recommendedName>
        <fullName evidence="5">Transcriptional regulator</fullName>
    </recommendedName>
</protein>